<dbReference type="AlphaFoldDB" id="A0A0R2FJ51"/>
<organism evidence="2 5">
    <name type="scientific">Lactobacillus selangorensis</name>
    <dbReference type="NCBI Taxonomy" id="81857"/>
    <lineage>
        <taxon>Bacteria</taxon>
        <taxon>Bacillati</taxon>
        <taxon>Bacillota</taxon>
        <taxon>Bacilli</taxon>
        <taxon>Lactobacillales</taxon>
        <taxon>Lactobacillaceae</taxon>
        <taxon>Lactobacillus</taxon>
    </lineage>
</organism>
<dbReference type="Proteomes" id="UP000051751">
    <property type="component" value="Unassembled WGS sequence"/>
</dbReference>
<dbReference type="PATRIC" id="fig|81857.3.peg.846"/>
<proteinExistence type="predicted"/>
<evidence type="ECO:0000313" key="3">
    <source>
        <dbReference type="EMBL" id="KRN32947.1"/>
    </source>
</evidence>
<dbReference type="EMBL" id="JQAT01000002">
    <property type="protein sequence ID" value="KRN28643.1"/>
    <property type="molecule type" value="Genomic_DNA"/>
</dbReference>
<dbReference type="OrthoDB" id="2243237at2"/>
<dbReference type="RefSeq" id="WP_057769173.1">
    <property type="nucleotide sequence ID" value="NZ_JQAT01000002.1"/>
</dbReference>
<feature type="domain" description="Prenylated flavin chaperone LpdD-like" evidence="1">
    <location>
        <begin position="10"/>
        <end position="118"/>
    </location>
</feature>
<dbReference type="Proteomes" id="UP000051645">
    <property type="component" value="Unassembled WGS sequence"/>
</dbReference>
<keyword evidence="4" id="KW-1185">Reference proteome</keyword>
<evidence type="ECO:0000313" key="2">
    <source>
        <dbReference type="EMBL" id="KRN28643.1"/>
    </source>
</evidence>
<reference evidence="4 5" key="1">
    <citation type="journal article" date="2015" name="Genome Announc.">
        <title>Expanding the biotechnology potential of lactobacilli through comparative genomics of 213 strains and associated genera.</title>
        <authorList>
            <person name="Sun Z."/>
            <person name="Harris H.M."/>
            <person name="McCann A."/>
            <person name="Guo C."/>
            <person name="Argimon S."/>
            <person name="Zhang W."/>
            <person name="Yang X."/>
            <person name="Jeffery I.B."/>
            <person name="Cooney J.C."/>
            <person name="Kagawa T.F."/>
            <person name="Liu W."/>
            <person name="Song Y."/>
            <person name="Salvetti E."/>
            <person name="Wrobel A."/>
            <person name="Rasinkangas P."/>
            <person name="Parkhill J."/>
            <person name="Rea M.C."/>
            <person name="O'Sullivan O."/>
            <person name="Ritari J."/>
            <person name="Douillard F.P."/>
            <person name="Paul Ross R."/>
            <person name="Yang R."/>
            <person name="Briner A.E."/>
            <person name="Felis G.E."/>
            <person name="de Vos W.M."/>
            <person name="Barrangou R."/>
            <person name="Klaenhammer T.R."/>
            <person name="Caufield P.W."/>
            <person name="Cui Y."/>
            <person name="Zhang H."/>
            <person name="O'Toole P.W."/>
        </authorList>
    </citation>
    <scope>NUCLEOTIDE SEQUENCE [LARGE SCALE GENOMIC DNA]</scope>
    <source>
        <strain evidence="2 5">ATCC BAA-66</strain>
        <strain evidence="3 4">DSM 13344</strain>
    </source>
</reference>
<sequence>MLNKQFSVTQENYTIAVAAQFVGPDLLLVITGGDHPHLGDVTVISSEDDMATLRLASHDGRKHKDNLVAERIAPQIKDNLPGKCVLTAGIHVDHISQAQIDASFTMADTLAQQINAWLEAQHFDIKPPVYYSNSEQPR</sequence>
<dbReference type="EMBL" id="JQAZ01000002">
    <property type="protein sequence ID" value="KRN32947.1"/>
    <property type="molecule type" value="Genomic_DNA"/>
</dbReference>
<comment type="caution">
    <text evidence="2">The sequence shown here is derived from an EMBL/GenBank/DDBJ whole genome shotgun (WGS) entry which is preliminary data.</text>
</comment>
<evidence type="ECO:0000313" key="5">
    <source>
        <dbReference type="Proteomes" id="UP000051751"/>
    </source>
</evidence>
<dbReference type="InterPro" id="IPR048844">
    <property type="entry name" value="LpdD_chaperone-like"/>
</dbReference>
<dbReference type="Pfam" id="PF21758">
    <property type="entry name" value="PAC_bac"/>
    <property type="match status" value="1"/>
</dbReference>
<accession>A0A0R2FJ51</accession>
<gene>
    <name evidence="2" type="ORF">IV38_GL000844</name>
    <name evidence="3" type="ORF">IV40_GL001009</name>
</gene>
<dbReference type="STRING" id="81857.IV38_GL000844"/>
<evidence type="ECO:0000259" key="1">
    <source>
        <dbReference type="Pfam" id="PF21758"/>
    </source>
</evidence>
<protein>
    <recommendedName>
        <fullName evidence="1">Prenylated flavin chaperone LpdD-like domain-containing protein</fullName>
    </recommendedName>
</protein>
<name>A0A0R2FJ51_9LACO</name>
<evidence type="ECO:0000313" key="4">
    <source>
        <dbReference type="Proteomes" id="UP000051645"/>
    </source>
</evidence>